<dbReference type="EMBL" id="JAGMWN010000002">
    <property type="protein sequence ID" value="MBP5856393.1"/>
    <property type="molecule type" value="Genomic_DNA"/>
</dbReference>
<gene>
    <name evidence="1" type="ORF">KAJ83_05200</name>
</gene>
<evidence type="ECO:0000313" key="1">
    <source>
        <dbReference type="EMBL" id="MBP5856393.1"/>
    </source>
</evidence>
<comment type="caution">
    <text evidence="1">The sequence shown here is derived from an EMBL/GenBank/DDBJ whole genome shotgun (WGS) entry which is preliminary data.</text>
</comment>
<dbReference type="Proteomes" id="UP000672602">
    <property type="component" value="Unassembled WGS sequence"/>
</dbReference>
<evidence type="ECO:0000313" key="2">
    <source>
        <dbReference type="Proteomes" id="UP000672602"/>
    </source>
</evidence>
<accession>A0A8J7S0F7</accession>
<dbReference type="AlphaFoldDB" id="A0A8J7S0F7"/>
<dbReference type="RefSeq" id="WP_210680971.1">
    <property type="nucleotide sequence ID" value="NZ_JAGMWN010000002.1"/>
</dbReference>
<reference evidence="1" key="1">
    <citation type="submission" date="2021-04" db="EMBL/GenBank/DDBJ databases">
        <authorList>
            <person name="Zhang D.-C."/>
        </authorList>
    </citation>
    <scope>NUCLEOTIDE SEQUENCE</scope>
    <source>
        <strain evidence="1">CGMCC 1.15697</strain>
    </source>
</reference>
<protein>
    <submittedName>
        <fullName evidence="1">Uncharacterized protein</fullName>
    </submittedName>
</protein>
<sequence>MKQGDGNAMPDMDMILRVFSRKTRTKPPWSGALRETGMSIRAPSGMMSRSVRGARAGTRRETIRAPAARRFNKNIPSFIKGYIK</sequence>
<organism evidence="1 2">
    <name type="scientific">Marivibrio halodurans</name>
    <dbReference type="NCBI Taxonomy" id="2039722"/>
    <lineage>
        <taxon>Bacteria</taxon>
        <taxon>Pseudomonadati</taxon>
        <taxon>Pseudomonadota</taxon>
        <taxon>Alphaproteobacteria</taxon>
        <taxon>Rhodospirillales</taxon>
        <taxon>Rhodospirillaceae</taxon>
        <taxon>Marivibrio</taxon>
    </lineage>
</organism>
<name>A0A8J7S0F7_9PROT</name>
<proteinExistence type="predicted"/>
<keyword evidence="2" id="KW-1185">Reference proteome</keyword>